<dbReference type="SMART" id="SM00345">
    <property type="entry name" value="HTH_GNTR"/>
    <property type="match status" value="1"/>
</dbReference>
<name>S9QKR0_9RHOB</name>
<evidence type="ECO:0000313" key="6">
    <source>
        <dbReference type="Proteomes" id="UP000015347"/>
    </source>
</evidence>
<dbReference type="InterPro" id="IPR036388">
    <property type="entry name" value="WH-like_DNA-bd_sf"/>
</dbReference>
<dbReference type="PROSITE" id="PS50949">
    <property type="entry name" value="HTH_GNTR"/>
    <property type="match status" value="1"/>
</dbReference>
<dbReference type="SMART" id="SM00866">
    <property type="entry name" value="UTRA"/>
    <property type="match status" value="1"/>
</dbReference>
<dbReference type="EMBL" id="APVH01000032">
    <property type="protein sequence ID" value="EPX80382.1"/>
    <property type="molecule type" value="Genomic_DNA"/>
</dbReference>
<dbReference type="InterPro" id="IPR011663">
    <property type="entry name" value="UTRA"/>
</dbReference>
<evidence type="ECO:0000256" key="3">
    <source>
        <dbReference type="ARBA" id="ARBA00023163"/>
    </source>
</evidence>
<dbReference type="Pfam" id="PF07702">
    <property type="entry name" value="UTRA"/>
    <property type="match status" value="1"/>
</dbReference>
<dbReference type="CDD" id="cd07377">
    <property type="entry name" value="WHTH_GntR"/>
    <property type="match status" value="1"/>
</dbReference>
<dbReference type="Gene3D" id="1.10.10.10">
    <property type="entry name" value="Winged helix-like DNA-binding domain superfamily/Winged helix DNA-binding domain"/>
    <property type="match status" value="1"/>
</dbReference>
<keyword evidence="6" id="KW-1185">Reference proteome</keyword>
<dbReference type="HOGENOM" id="CLU_063236_2_2_5"/>
<feature type="domain" description="HTH gntR-type" evidence="4">
    <location>
        <begin position="19"/>
        <end position="87"/>
    </location>
</feature>
<dbReference type="AlphaFoldDB" id="S9QKR0"/>
<sequence length="259" mass="27485">MRKPGGHEVSMTGAIMARTPVWASIAATLEQEIARGLYAAGDKLPTEAALAARFGVNRHTVRRALSDLGERGLTHSRRGAGVFVRAAPTDYPLGRRVRFHSNIRASGRLPEKRVLRIETRPADTTEAEALDLAPAAPVIVYEGLSLAGGDPIAHFTSVFPAERLPGIDATLQETSSVTEALRRHGIADYTRAFTRLTAEAATATQALHLALPEGAPLLRSVGRNVDPDGVPVEHGVTHFAGDRVALTVASDDDPPTSSG</sequence>
<dbReference type="InterPro" id="IPR028978">
    <property type="entry name" value="Chorismate_lyase_/UTRA_dom_sf"/>
</dbReference>
<dbReference type="Pfam" id="PF00392">
    <property type="entry name" value="GntR"/>
    <property type="match status" value="1"/>
</dbReference>
<keyword evidence="3" id="KW-0804">Transcription</keyword>
<dbReference type="GO" id="GO:0003677">
    <property type="term" value="F:DNA binding"/>
    <property type="evidence" value="ECO:0007669"/>
    <property type="project" value="UniProtKB-KW"/>
</dbReference>
<keyword evidence="1" id="KW-0805">Transcription regulation</keyword>
<accession>S9QKR0</accession>
<protein>
    <submittedName>
        <fullName evidence="5">Transcriptional regulator PhnF</fullName>
    </submittedName>
</protein>
<dbReference type="InterPro" id="IPR000524">
    <property type="entry name" value="Tscrpt_reg_HTH_GntR"/>
</dbReference>
<evidence type="ECO:0000256" key="2">
    <source>
        <dbReference type="ARBA" id="ARBA00023125"/>
    </source>
</evidence>
<dbReference type="InterPro" id="IPR036390">
    <property type="entry name" value="WH_DNA-bd_sf"/>
</dbReference>
<comment type="caution">
    <text evidence="5">The sequence shown here is derived from an EMBL/GenBank/DDBJ whole genome shotgun (WGS) entry which is preliminary data.</text>
</comment>
<gene>
    <name evidence="5" type="ORF">Salmuc_03698</name>
</gene>
<evidence type="ECO:0000313" key="5">
    <source>
        <dbReference type="EMBL" id="EPX80382.1"/>
    </source>
</evidence>
<keyword evidence="2" id="KW-0238">DNA-binding</keyword>
<proteinExistence type="predicted"/>
<evidence type="ECO:0000259" key="4">
    <source>
        <dbReference type="PROSITE" id="PS50949"/>
    </source>
</evidence>
<organism evidence="5 6">
    <name type="scientific">Salipiger mucosus DSM 16094</name>
    <dbReference type="NCBI Taxonomy" id="1123237"/>
    <lineage>
        <taxon>Bacteria</taxon>
        <taxon>Pseudomonadati</taxon>
        <taxon>Pseudomonadota</taxon>
        <taxon>Alphaproteobacteria</taxon>
        <taxon>Rhodobacterales</taxon>
        <taxon>Roseobacteraceae</taxon>
        <taxon>Salipiger</taxon>
    </lineage>
</organism>
<dbReference type="SUPFAM" id="SSF46785">
    <property type="entry name" value="Winged helix' DNA-binding domain"/>
    <property type="match status" value="1"/>
</dbReference>
<dbReference type="InterPro" id="IPR050679">
    <property type="entry name" value="Bact_HTH_transcr_reg"/>
</dbReference>
<dbReference type="PANTHER" id="PTHR44846:SF1">
    <property type="entry name" value="MANNOSYL-D-GLYCERATE TRANSPORT_METABOLISM SYSTEM REPRESSOR MNGR-RELATED"/>
    <property type="match status" value="1"/>
</dbReference>
<dbReference type="GO" id="GO:0003700">
    <property type="term" value="F:DNA-binding transcription factor activity"/>
    <property type="evidence" value="ECO:0007669"/>
    <property type="project" value="InterPro"/>
</dbReference>
<dbReference type="STRING" id="1123237.Salmuc_03698"/>
<dbReference type="PANTHER" id="PTHR44846">
    <property type="entry name" value="MANNOSYL-D-GLYCERATE TRANSPORT/METABOLISM SYSTEM REPRESSOR MNGR-RELATED"/>
    <property type="match status" value="1"/>
</dbReference>
<dbReference type="Gene3D" id="3.40.1410.10">
    <property type="entry name" value="Chorismate lyase-like"/>
    <property type="match status" value="1"/>
</dbReference>
<dbReference type="GO" id="GO:0045892">
    <property type="term" value="P:negative regulation of DNA-templated transcription"/>
    <property type="evidence" value="ECO:0007669"/>
    <property type="project" value="TreeGrafter"/>
</dbReference>
<dbReference type="SUPFAM" id="SSF64288">
    <property type="entry name" value="Chorismate lyase-like"/>
    <property type="match status" value="1"/>
</dbReference>
<dbReference type="eggNOG" id="COG2188">
    <property type="taxonomic scope" value="Bacteria"/>
</dbReference>
<dbReference type="InterPro" id="IPR012702">
    <property type="entry name" value="CP_lyase_PhnF"/>
</dbReference>
<reference evidence="6" key="1">
    <citation type="journal article" date="2014" name="Stand. Genomic Sci.">
        <title>Genome sequence of the exopolysaccharide-producing Salipiger mucosus type strain (DSM 16094(T)), a moderately halophilic member of the Roseobacter clade.</title>
        <authorList>
            <person name="Riedel T."/>
            <person name="Spring S."/>
            <person name="Fiebig A."/>
            <person name="Petersen J."/>
            <person name="Kyrpides N.C."/>
            <person name="Goker M."/>
            <person name="Klenk H.P."/>
        </authorList>
    </citation>
    <scope>NUCLEOTIDE SEQUENCE [LARGE SCALE GENOMIC DNA]</scope>
    <source>
        <strain evidence="6">DSM 16094</strain>
    </source>
</reference>
<dbReference type="Proteomes" id="UP000015347">
    <property type="component" value="Unassembled WGS sequence"/>
</dbReference>
<evidence type="ECO:0000256" key="1">
    <source>
        <dbReference type="ARBA" id="ARBA00023015"/>
    </source>
</evidence>
<dbReference type="PRINTS" id="PR00035">
    <property type="entry name" value="HTHGNTR"/>
</dbReference>
<dbReference type="NCBIfam" id="TIGR02325">
    <property type="entry name" value="C_P_lyase_phnF"/>
    <property type="match status" value="1"/>
</dbReference>